<evidence type="ECO:0000313" key="3">
    <source>
        <dbReference type="Proteomes" id="UP000481043"/>
    </source>
</evidence>
<dbReference type="PROSITE" id="PS51819">
    <property type="entry name" value="VOC"/>
    <property type="match status" value="1"/>
</dbReference>
<gene>
    <name evidence="2" type="ORF">G4D63_01585</name>
</gene>
<dbReference type="PANTHER" id="PTHR39175">
    <property type="entry name" value="FAMILY PROTEIN, PUTATIVE (AFU_ORTHOLOGUE AFUA_3G15060)-RELATED"/>
    <property type="match status" value="1"/>
</dbReference>
<evidence type="ECO:0000259" key="1">
    <source>
        <dbReference type="PROSITE" id="PS51819"/>
    </source>
</evidence>
<feature type="domain" description="VOC" evidence="1">
    <location>
        <begin position="7"/>
        <end position="121"/>
    </location>
</feature>
<dbReference type="Proteomes" id="UP000481043">
    <property type="component" value="Unassembled WGS sequence"/>
</dbReference>
<dbReference type="InterPro" id="IPR037523">
    <property type="entry name" value="VOC_core"/>
</dbReference>
<dbReference type="Pfam" id="PF00903">
    <property type="entry name" value="Glyoxalase"/>
    <property type="match status" value="1"/>
</dbReference>
<dbReference type="PANTHER" id="PTHR39175:SF1">
    <property type="entry name" value="FAMILY PROTEIN, PUTATIVE (AFU_ORTHOLOGUE AFUA_3G15060)-RELATED"/>
    <property type="match status" value="1"/>
</dbReference>
<dbReference type="InterPro" id="IPR004360">
    <property type="entry name" value="Glyas_Fos-R_dOase_dom"/>
</dbReference>
<accession>A0A6M0Q2L2</accession>
<dbReference type="SUPFAM" id="SSF54593">
    <property type="entry name" value="Glyoxalase/Bleomycin resistance protein/Dihydroxybiphenyl dioxygenase"/>
    <property type="match status" value="1"/>
</dbReference>
<dbReference type="EMBL" id="JAAIWM010000001">
    <property type="protein sequence ID" value="NEY70422.1"/>
    <property type="molecule type" value="Genomic_DNA"/>
</dbReference>
<evidence type="ECO:0000313" key="2">
    <source>
        <dbReference type="EMBL" id="NEY70422.1"/>
    </source>
</evidence>
<dbReference type="Gene3D" id="3.10.180.10">
    <property type="entry name" value="2,3-Dihydroxybiphenyl 1,2-Dioxygenase, domain 1"/>
    <property type="match status" value="1"/>
</dbReference>
<organism evidence="2 3">
    <name type="scientific">Bacillus mesophilus</name>
    <dbReference type="NCBI Taxonomy" id="1808955"/>
    <lineage>
        <taxon>Bacteria</taxon>
        <taxon>Bacillati</taxon>
        <taxon>Bacillota</taxon>
        <taxon>Bacilli</taxon>
        <taxon>Bacillales</taxon>
        <taxon>Bacillaceae</taxon>
        <taxon>Bacillus</taxon>
    </lineage>
</organism>
<keyword evidence="3" id="KW-1185">Reference proteome</keyword>
<comment type="caution">
    <text evidence="2">The sequence shown here is derived from an EMBL/GenBank/DDBJ whole genome shotgun (WGS) entry which is preliminary data.</text>
</comment>
<dbReference type="RefSeq" id="WP_163177010.1">
    <property type="nucleotide sequence ID" value="NZ_JAAIWM010000001.1"/>
</dbReference>
<sequence length="123" mass="14406">MKININKLDHVQICIPFDHEDQARDFYSRILGLQEIEKPDSLKSNGGLWYKIGDIELHIGAEEMGSYKSKRHPAFQVEELQEVRSYLEISGISTFDEKPIPLVERFSFYDPFGNRIEFLQRTN</sequence>
<dbReference type="AlphaFoldDB" id="A0A6M0Q2L2"/>
<protein>
    <submittedName>
        <fullName evidence="2">Glyoxalase</fullName>
    </submittedName>
</protein>
<name>A0A6M0Q2L2_9BACI</name>
<reference evidence="2 3" key="1">
    <citation type="submission" date="2020-02" db="EMBL/GenBank/DDBJ databases">
        <title>Bacillus aquiflavi sp. nov., isolated from yellow water of strong flavor Chinese baijiu in Yibin region of China.</title>
        <authorList>
            <person name="Xie J."/>
        </authorList>
    </citation>
    <scope>NUCLEOTIDE SEQUENCE [LARGE SCALE GENOMIC DNA]</scope>
    <source>
        <strain evidence="2 3">SA4</strain>
    </source>
</reference>
<dbReference type="InterPro" id="IPR029068">
    <property type="entry name" value="Glyas_Bleomycin-R_OHBP_Dase"/>
</dbReference>
<proteinExistence type="predicted"/>